<organism evidence="5 6">
    <name type="scientific">Leptolyngbya foveolarum</name>
    <dbReference type="NCBI Taxonomy" id="47253"/>
    <lineage>
        <taxon>Bacteria</taxon>
        <taxon>Bacillati</taxon>
        <taxon>Cyanobacteriota</taxon>
        <taxon>Cyanophyceae</taxon>
        <taxon>Leptolyngbyales</taxon>
        <taxon>Leptolyngbyaceae</taxon>
        <taxon>Leptolyngbya group</taxon>
        <taxon>Leptolyngbya</taxon>
    </lineage>
</organism>
<accession>A0A2W4US47</accession>
<dbReference type="PANTHER" id="PTHR44858:SF1">
    <property type="entry name" value="UDP-N-ACETYLGLUCOSAMINE--PEPTIDE N-ACETYLGLUCOSAMINYLTRANSFERASE SPINDLY-RELATED"/>
    <property type="match status" value="1"/>
</dbReference>
<evidence type="ECO:0000256" key="1">
    <source>
        <dbReference type="ARBA" id="ARBA00022737"/>
    </source>
</evidence>
<gene>
    <name evidence="5" type="ORF">DCF25_01570</name>
</gene>
<feature type="chain" id="PRO_5016092757" evidence="4">
    <location>
        <begin position="20"/>
        <end position="294"/>
    </location>
</feature>
<reference evidence="6" key="1">
    <citation type="submission" date="2018-04" db="EMBL/GenBank/DDBJ databases">
        <authorList>
            <person name="Cornet L."/>
        </authorList>
    </citation>
    <scope>NUCLEOTIDE SEQUENCE [LARGE SCALE GENOMIC DNA]</scope>
</reference>
<keyword evidence="1" id="KW-0677">Repeat</keyword>
<dbReference type="Proteomes" id="UP000249354">
    <property type="component" value="Unassembled WGS sequence"/>
</dbReference>
<feature type="repeat" description="TPR" evidence="3">
    <location>
        <begin position="147"/>
        <end position="180"/>
    </location>
</feature>
<dbReference type="SUPFAM" id="SSF48452">
    <property type="entry name" value="TPR-like"/>
    <property type="match status" value="1"/>
</dbReference>
<dbReference type="SMART" id="SM00028">
    <property type="entry name" value="TPR"/>
    <property type="match status" value="6"/>
</dbReference>
<feature type="repeat" description="TPR" evidence="3">
    <location>
        <begin position="113"/>
        <end position="146"/>
    </location>
</feature>
<dbReference type="PROSITE" id="PS50293">
    <property type="entry name" value="TPR_REGION"/>
    <property type="match status" value="1"/>
</dbReference>
<evidence type="ECO:0000256" key="4">
    <source>
        <dbReference type="SAM" id="SignalP"/>
    </source>
</evidence>
<evidence type="ECO:0000313" key="5">
    <source>
        <dbReference type="EMBL" id="PZO22964.1"/>
    </source>
</evidence>
<comment type="caution">
    <text evidence="5">The sequence shown here is derived from an EMBL/GenBank/DDBJ whole genome shotgun (WGS) entry which is preliminary data.</text>
</comment>
<name>A0A2W4US47_9CYAN</name>
<dbReference type="GO" id="GO:0046813">
    <property type="term" value="P:receptor-mediated virion attachment to host cell"/>
    <property type="evidence" value="ECO:0007669"/>
    <property type="project" value="TreeGrafter"/>
</dbReference>
<dbReference type="InterPro" id="IPR050498">
    <property type="entry name" value="Ycf3"/>
</dbReference>
<evidence type="ECO:0000256" key="2">
    <source>
        <dbReference type="ARBA" id="ARBA00022803"/>
    </source>
</evidence>
<keyword evidence="4" id="KW-0732">Signal</keyword>
<dbReference type="InterPro" id="IPR019734">
    <property type="entry name" value="TPR_rpt"/>
</dbReference>
<dbReference type="PANTHER" id="PTHR44858">
    <property type="entry name" value="TETRATRICOPEPTIDE REPEAT PROTEIN 6"/>
    <property type="match status" value="1"/>
</dbReference>
<dbReference type="InterPro" id="IPR011990">
    <property type="entry name" value="TPR-like_helical_dom_sf"/>
</dbReference>
<dbReference type="EMBL" id="QBMC01000005">
    <property type="protein sequence ID" value="PZO22964.1"/>
    <property type="molecule type" value="Genomic_DNA"/>
</dbReference>
<evidence type="ECO:0000313" key="6">
    <source>
        <dbReference type="Proteomes" id="UP000249354"/>
    </source>
</evidence>
<dbReference type="Gene3D" id="1.25.40.10">
    <property type="entry name" value="Tetratricopeptide repeat domain"/>
    <property type="match status" value="2"/>
</dbReference>
<feature type="signal peptide" evidence="4">
    <location>
        <begin position="1"/>
        <end position="19"/>
    </location>
</feature>
<dbReference type="AlphaFoldDB" id="A0A2W4US47"/>
<dbReference type="PROSITE" id="PS50005">
    <property type="entry name" value="TPR"/>
    <property type="match status" value="2"/>
</dbReference>
<evidence type="ECO:0000256" key="3">
    <source>
        <dbReference type="PROSITE-ProRule" id="PRU00339"/>
    </source>
</evidence>
<sequence length="294" mass="32032">MLKRITVSLLLLIGAWSQAKPAAAQALLPYTLPLDQTRLQADGESLAQDAVQLAQFQQYDEALARAQLAAQLLPGNADVLALLGSLYLQSSKPQPEQAIATLEQAKELQPDNALVMFALGSAYFSHQDYSKAVKSIESGLKIEPENPNALFDLGNAYYKLSQFDRAIAQYEKAVAKESSFWPAVNNIGLVKYESGDTAGAIAEWQRALDLAGEEQTEPQLAIAVAQFSQGQTASSSDAAIVALERDPSYADIDFLKDNLWGEKLITATKQFFSTPELQELLVQLTPKEVEQPSL</sequence>
<dbReference type="Pfam" id="PF13414">
    <property type="entry name" value="TPR_11"/>
    <property type="match status" value="1"/>
</dbReference>
<reference evidence="5 6" key="2">
    <citation type="submission" date="2018-06" db="EMBL/GenBank/DDBJ databases">
        <title>Metagenomic assembly of (sub)arctic Cyanobacteria and their associated microbiome from non-axenic cultures.</title>
        <authorList>
            <person name="Baurain D."/>
        </authorList>
    </citation>
    <scope>NUCLEOTIDE SEQUENCE [LARGE SCALE GENOMIC DNA]</scope>
    <source>
        <strain evidence="5">ULC129bin1</strain>
    </source>
</reference>
<dbReference type="Pfam" id="PF13181">
    <property type="entry name" value="TPR_8"/>
    <property type="match status" value="1"/>
</dbReference>
<protein>
    <submittedName>
        <fullName evidence="5">Cytochrome c biogenesis factor</fullName>
    </submittedName>
</protein>
<dbReference type="GO" id="GO:0009279">
    <property type="term" value="C:cell outer membrane"/>
    <property type="evidence" value="ECO:0007669"/>
    <property type="project" value="TreeGrafter"/>
</dbReference>
<proteinExistence type="predicted"/>
<keyword evidence="2 3" id="KW-0802">TPR repeat</keyword>